<dbReference type="PROSITE" id="PS50156">
    <property type="entry name" value="SSD"/>
    <property type="match status" value="1"/>
</dbReference>
<dbReference type="SUPFAM" id="SSF82866">
    <property type="entry name" value="Multidrug efflux transporter AcrB transmembrane domain"/>
    <property type="match status" value="2"/>
</dbReference>
<dbReference type="InterPro" id="IPR004869">
    <property type="entry name" value="MMPL_dom"/>
</dbReference>
<feature type="transmembrane region" description="Helical" evidence="6">
    <location>
        <begin position="631"/>
        <end position="652"/>
    </location>
</feature>
<reference evidence="8" key="1">
    <citation type="submission" date="2018-05" db="EMBL/GenBank/DDBJ databases">
        <authorList>
            <person name="Lanie J.A."/>
            <person name="Ng W.-L."/>
            <person name="Kazmierczak K.M."/>
            <person name="Andrzejewski T.M."/>
            <person name="Davidsen T.M."/>
            <person name="Wayne K.J."/>
            <person name="Tettelin H."/>
            <person name="Glass J.I."/>
            <person name="Rusch D."/>
            <person name="Podicherti R."/>
            <person name="Tsui H.-C.T."/>
            <person name="Winkler M.E."/>
        </authorList>
    </citation>
    <scope>NUCLEOTIDE SEQUENCE</scope>
</reference>
<keyword evidence="5 6" id="KW-0472">Membrane</keyword>
<dbReference type="PANTHER" id="PTHR33406">
    <property type="entry name" value="MEMBRANE PROTEIN MJ1562-RELATED"/>
    <property type="match status" value="1"/>
</dbReference>
<accession>A0A381TXR4</accession>
<keyword evidence="4 6" id="KW-1133">Transmembrane helix</keyword>
<evidence type="ECO:0000256" key="5">
    <source>
        <dbReference type="ARBA" id="ARBA00023136"/>
    </source>
</evidence>
<evidence type="ECO:0000256" key="1">
    <source>
        <dbReference type="ARBA" id="ARBA00004651"/>
    </source>
</evidence>
<organism evidence="8">
    <name type="scientific">marine metagenome</name>
    <dbReference type="NCBI Taxonomy" id="408172"/>
    <lineage>
        <taxon>unclassified sequences</taxon>
        <taxon>metagenomes</taxon>
        <taxon>ecological metagenomes</taxon>
    </lineage>
</organism>
<feature type="transmembrane region" description="Helical" evidence="6">
    <location>
        <begin position="658"/>
        <end position="678"/>
    </location>
</feature>
<dbReference type="GO" id="GO:0005886">
    <property type="term" value="C:plasma membrane"/>
    <property type="evidence" value="ECO:0007669"/>
    <property type="project" value="UniProtKB-SubCell"/>
</dbReference>
<evidence type="ECO:0000256" key="4">
    <source>
        <dbReference type="ARBA" id="ARBA00022989"/>
    </source>
</evidence>
<protein>
    <recommendedName>
        <fullName evidence="7">SSD domain-containing protein</fullName>
    </recommendedName>
</protein>
<feature type="transmembrane region" description="Helical" evidence="6">
    <location>
        <begin position="320"/>
        <end position="343"/>
    </location>
</feature>
<dbReference type="EMBL" id="UINC01005202">
    <property type="protein sequence ID" value="SVA19777.1"/>
    <property type="molecule type" value="Genomic_DNA"/>
</dbReference>
<evidence type="ECO:0000256" key="3">
    <source>
        <dbReference type="ARBA" id="ARBA00022692"/>
    </source>
</evidence>
<dbReference type="InterPro" id="IPR000731">
    <property type="entry name" value="SSD"/>
</dbReference>
<feature type="transmembrane region" description="Helical" evidence="6">
    <location>
        <begin position="733"/>
        <end position="752"/>
    </location>
</feature>
<proteinExistence type="predicted"/>
<feature type="transmembrane region" description="Helical" evidence="6">
    <location>
        <begin position="282"/>
        <end position="300"/>
    </location>
</feature>
<dbReference type="PANTHER" id="PTHR33406:SF13">
    <property type="entry name" value="MEMBRANE PROTEIN YDFJ"/>
    <property type="match status" value="1"/>
</dbReference>
<dbReference type="AlphaFoldDB" id="A0A381TXR4"/>
<keyword evidence="2" id="KW-1003">Cell membrane</keyword>
<feature type="domain" description="SSD" evidence="7">
    <location>
        <begin position="243"/>
        <end position="374"/>
    </location>
</feature>
<feature type="transmembrane region" description="Helical" evidence="6">
    <location>
        <begin position="349"/>
        <end position="372"/>
    </location>
</feature>
<feature type="transmembrane region" description="Helical" evidence="6">
    <location>
        <begin position="706"/>
        <end position="727"/>
    </location>
</feature>
<feature type="transmembrane region" description="Helical" evidence="6">
    <location>
        <begin position="242"/>
        <end position="262"/>
    </location>
</feature>
<evidence type="ECO:0000313" key="8">
    <source>
        <dbReference type="EMBL" id="SVA19777.1"/>
    </source>
</evidence>
<feature type="transmembrane region" description="Helical" evidence="6">
    <location>
        <begin position="408"/>
        <end position="426"/>
    </location>
</feature>
<name>A0A381TXR4_9ZZZZ</name>
<feature type="transmembrane region" description="Helical" evidence="6">
    <location>
        <begin position="218"/>
        <end position="235"/>
    </location>
</feature>
<feature type="transmembrane region" description="Helical" evidence="6">
    <location>
        <begin position="21"/>
        <end position="40"/>
    </location>
</feature>
<dbReference type="InterPro" id="IPR050545">
    <property type="entry name" value="Mycobact_MmpL"/>
</dbReference>
<gene>
    <name evidence="8" type="ORF">METZ01_LOCUS72631</name>
</gene>
<evidence type="ECO:0000256" key="6">
    <source>
        <dbReference type="SAM" id="Phobius"/>
    </source>
</evidence>
<evidence type="ECO:0000256" key="2">
    <source>
        <dbReference type="ARBA" id="ARBA00022475"/>
    </source>
</evidence>
<keyword evidence="3 6" id="KW-0812">Transmembrane</keyword>
<dbReference type="Pfam" id="PF03176">
    <property type="entry name" value="MMPL"/>
    <property type="match status" value="2"/>
</dbReference>
<sequence length="766" mass="86357">MINKLKRWALNQALEHSKRTVLWTLLITAFIGSGVRFVFLDDNIMNMLPRDIDSRRIWDEVIEEFKYTDFFMVAFGNPNEKILNPDALAIAWDLTEKFENMPHVDEVISISTMNRMDSDDGFLEVGDLMPHKNMTEEEVASLSDYLKNNSNISSRILSKEGNYINIVIRPKSDNDFPGLVAAVYDITASYQNQYEFHFGGQPHLTGAMPDLIKTETQQLMLLGLFIMATILLINLRSFPAVGMVLSVIFLSALSMMGFMGWVYYLTETPRFSFSMVNTSMPIVLLTIANSDGVHILSRFFREARKHKDVKKALTMTMNQLMLPIFLTSITTTAAFLTMVSSPIATMTGYGTTIGFGIMWAWVLSSTYLPAIIHLKKWDMNKAAIDQPSFLEKLIHRFGRSLLNYPKQVFFTGFLIVAVSSIGIWFINVEVNIINLFKPGHEIRESTLFLDREMAGSMNLILKVEGDLKDPEVLNKMIDIQDYISAFPTVNTTFSIADVIKEMHKSIMDNDPAYETIPDTRGKINNLFTMYSMSGDPDDFEALVDYEYETGLITAMMQSVSTKEIVIMADQIEVYIEEMGTEEFTTETSGMMMFLKDFTTLIVQSSINSILLSIVIILFITWIFFRHWKFGLLSVIPLTSAVILNFGLMGWFGIDLSHFTALLTSIIIGVGVDFAIHYISEFIHYSKNGIGTDEISRQVVDDVGYPILLDVFSNMGFGALIASSLIPLVHMGGLMVFAMISTSLGTLTILASVMEINKQNLYKTGNA</sequence>
<comment type="subcellular location">
    <subcellularLocation>
        <location evidence="1">Cell membrane</location>
        <topology evidence="1">Multi-pass membrane protein</topology>
    </subcellularLocation>
</comment>
<evidence type="ECO:0000259" key="7">
    <source>
        <dbReference type="PROSITE" id="PS50156"/>
    </source>
</evidence>
<feature type="transmembrane region" description="Helical" evidence="6">
    <location>
        <begin position="600"/>
        <end position="624"/>
    </location>
</feature>
<dbReference type="Gene3D" id="1.20.1640.10">
    <property type="entry name" value="Multidrug efflux transporter AcrB transmembrane domain"/>
    <property type="match status" value="2"/>
</dbReference>